<comment type="caution">
    <text evidence="1">The sequence shown here is derived from an EMBL/GenBank/DDBJ whole genome shotgun (WGS) entry which is preliminary data.</text>
</comment>
<dbReference type="Proteomes" id="UP000319160">
    <property type="component" value="Unassembled WGS sequence"/>
</dbReference>
<name>A0A553HSV1_9PEZI</name>
<reference evidence="2" key="1">
    <citation type="submission" date="2019-06" db="EMBL/GenBank/DDBJ databases">
        <title>Draft genome sequence of the griseofulvin-producing fungus Xylaria cubensis strain G536.</title>
        <authorList>
            <person name="Mead M.E."/>
            <person name="Raja H.A."/>
            <person name="Steenwyk J.L."/>
            <person name="Knowles S.L."/>
            <person name="Oberlies N.H."/>
            <person name="Rokas A."/>
        </authorList>
    </citation>
    <scope>NUCLEOTIDE SEQUENCE [LARGE SCALE GENOMIC DNA]</scope>
    <source>
        <strain evidence="2">G536</strain>
    </source>
</reference>
<dbReference type="EMBL" id="VFLP01000049">
    <property type="protein sequence ID" value="TRX91021.1"/>
    <property type="molecule type" value="Genomic_DNA"/>
</dbReference>
<proteinExistence type="predicted"/>
<dbReference type="OrthoDB" id="4192220at2759"/>
<gene>
    <name evidence="1" type="ORF">FHL15_008003</name>
</gene>
<protein>
    <submittedName>
        <fullName evidence="1">Uncharacterized protein</fullName>
    </submittedName>
</protein>
<accession>A0A553HSV1</accession>
<dbReference type="AlphaFoldDB" id="A0A553HSV1"/>
<evidence type="ECO:0000313" key="2">
    <source>
        <dbReference type="Proteomes" id="UP000319160"/>
    </source>
</evidence>
<evidence type="ECO:0000313" key="1">
    <source>
        <dbReference type="EMBL" id="TRX91021.1"/>
    </source>
</evidence>
<keyword evidence="2" id="KW-1185">Reference proteome</keyword>
<organism evidence="1 2">
    <name type="scientific">Xylaria flabelliformis</name>
    <dbReference type="NCBI Taxonomy" id="2512241"/>
    <lineage>
        <taxon>Eukaryota</taxon>
        <taxon>Fungi</taxon>
        <taxon>Dikarya</taxon>
        <taxon>Ascomycota</taxon>
        <taxon>Pezizomycotina</taxon>
        <taxon>Sordariomycetes</taxon>
        <taxon>Xylariomycetidae</taxon>
        <taxon>Xylariales</taxon>
        <taxon>Xylariaceae</taxon>
        <taxon>Xylaria</taxon>
    </lineage>
</organism>
<sequence length="180" mass="19672">MESRTRLLSAACSLREVNCAGQFYVPHYAVASALRALPTCCTSLEIDLSHSDRSHGPPSVHLCEELREVMLRMKHVRLRLATMCLVLFFKPLPRSDAGAEDGDDNTGPAVAPRLKRLILDCSQGTRGSDGESYLLADASVDIIFFANSSGDDMRGVEQHESQPVMEYNARTGTIVAGSHH</sequence>